<dbReference type="Proteomes" id="UP000540412">
    <property type="component" value="Unassembled WGS sequence"/>
</dbReference>
<keyword evidence="7" id="KW-1185">Reference proteome</keyword>
<evidence type="ECO:0000313" key="6">
    <source>
        <dbReference type="EMBL" id="MBB5912227.1"/>
    </source>
</evidence>
<dbReference type="PANTHER" id="PTHR43248">
    <property type="entry name" value="2-SUCCINYL-6-HYDROXY-2,4-CYCLOHEXADIENE-1-CARBOXYLATE SYNTHASE"/>
    <property type="match status" value="1"/>
</dbReference>
<evidence type="ECO:0000256" key="4">
    <source>
        <dbReference type="SAM" id="SignalP"/>
    </source>
</evidence>
<reference evidence="6 7" key="1">
    <citation type="submission" date="2020-08" db="EMBL/GenBank/DDBJ databases">
        <title>Sequencing the genomes of 1000 actinobacteria strains.</title>
        <authorList>
            <person name="Klenk H.-P."/>
        </authorList>
    </citation>
    <scope>NUCLEOTIDE SEQUENCE [LARGE SCALE GENOMIC DNA]</scope>
    <source>
        <strain evidence="6 7">DSM 43582</strain>
    </source>
</reference>
<feature type="domain" description="AB hydrolase-1" evidence="5">
    <location>
        <begin position="106"/>
        <end position="474"/>
    </location>
</feature>
<comment type="similarity">
    <text evidence="1">Belongs to the peptidase S33 family.</text>
</comment>
<evidence type="ECO:0000256" key="3">
    <source>
        <dbReference type="ARBA" id="ARBA00022801"/>
    </source>
</evidence>
<dbReference type="GO" id="GO:0016787">
    <property type="term" value="F:hydrolase activity"/>
    <property type="evidence" value="ECO:0007669"/>
    <property type="project" value="UniProtKB-KW"/>
</dbReference>
<dbReference type="Gene3D" id="3.40.50.1820">
    <property type="entry name" value="alpha/beta hydrolase"/>
    <property type="match status" value="1"/>
</dbReference>
<keyword evidence="2 4" id="KW-0732">Signal</keyword>
<dbReference type="InterPro" id="IPR000073">
    <property type="entry name" value="AB_hydrolase_1"/>
</dbReference>
<dbReference type="InterPro" id="IPR051601">
    <property type="entry name" value="Serine_prot/Carboxylest_S33"/>
</dbReference>
<name>A0A7W9UGJ6_9NOCA</name>
<feature type="signal peptide" evidence="4">
    <location>
        <begin position="1"/>
        <end position="27"/>
    </location>
</feature>
<dbReference type="Pfam" id="PF00561">
    <property type="entry name" value="Abhydrolase_1"/>
    <property type="match status" value="1"/>
</dbReference>
<sequence>MSPWTNHRLRRRGTVVLLLVLALGACARSEPSGPETGLARFYDQKLSFGACEGYATTAADTRAFAGDPGFRCARVEVPLDYDNPGGRTAKIALLKVPARGERIGSLLLNPGGPGGPGMSMAALGAKTLANSAVTERFDLIGFDPRGVGASTPAVDCFTDADLDRGKAVSSVTVGDGTWTEKDTRGLADRCAAGSGGPDVLAHLGTRDAARDLDILRAVLSDEKLSYFGQSYGTRLGAVYAEMFPRNVRAMVLDGGIDPHTGTSERRLSQFASFQRSFDTMAADCATRPGCPLGADPAKATETFQNIVRPLIDHPVPAGGGRELDFNGAWGSVGAGLYDATAWPAVTRGIAEVAAGRGDTLLALSDAFGGRDPDGHWSNFGEANYAINCMDEDRHTPEQESDLKRRVQEAAPYTDSGRGFAGARDGCEAWPARPTLGYPYATGIQGLPQTLTISVTGDPATPYQGGLNLAQALGGAALAVEGEQHTVALAGKSACVNEAVAEYLVALRIPPAGARCTL</sequence>
<feature type="chain" id="PRO_5031121310" evidence="4">
    <location>
        <begin position="28"/>
        <end position="517"/>
    </location>
</feature>
<evidence type="ECO:0000259" key="5">
    <source>
        <dbReference type="Pfam" id="PF00561"/>
    </source>
</evidence>
<dbReference type="SUPFAM" id="SSF53474">
    <property type="entry name" value="alpha/beta-Hydrolases"/>
    <property type="match status" value="1"/>
</dbReference>
<proteinExistence type="inferred from homology"/>
<gene>
    <name evidence="6" type="ORF">BJY24_001094</name>
</gene>
<accession>A0A7W9UGJ6</accession>
<organism evidence="6 7">
    <name type="scientific">Nocardia transvalensis</name>
    <dbReference type="NCBI Taxonomy" id="37333"/>
    <lineage>
        <taxon>Bacteria</taxon>
        <taxon>Bacillati</taxon>
        <taxon>Actinomycetota</taxon>
        <taxon>Actinomycetes</taxon>
        <taxon>Mycobacteriales</taxon>
        <taxon>Nocardiaceae</taxon>
        <taxon>Nocardia</taxon>
    </lineage>
</organism>
<dbReference type="InterPro" id="IPR029058">
    <property type="entry name" value="AB_hydrolase_fold"/>
</dbReference>
<dbReference type="RefSeq" id="WP_040750101.1">
    <property type="nucleotide sequence ID" value="NZ_JACHIT010000001.1"/>
</dbReference>
<dbReference type="AlphaFoldDB" id="A0A7W9UGJ6"/>
<dbReference type="EMBL" id="JACHIT010000001">
    <property type="protein sequence ID" value="MBB5912227.1"/>
    <property type="molecule type" value="Genomic_DNA"/>
</dbReference>
<comment type="caution">
    <text evidence="6">The sequence shown here is derived from an EMBL/GenBank/DDBJ whole genome shotgun (WGS) entry which is preliminary data.</text>
</comment>
<evidence type="ECO:0000256" key="2">
    <source>
        <dbReference type="ARBA" id="ARBA00022729"/>
    </source>
</evidence>
<evidence type="ECO:0000313" key="7">
    <source>
        <dbReference type="Proteomes" id="UP000540412"/>
    </source>
</evidence>
<evidence type="ECO:0000256" key="1">
    <source>
        <dbReference type="ARBA" id="ARBA00010088"/>
    </source>
</evidence>
<protein>
    <submittedName>
        <fullName evidence="6">Pimeloyl-ACP methyl ester carboxylesterase</fullName>
    </submittedName>
</protein>
<keyword evidence="3" id="KW-0378">Hydrolase</keyword>
<dbReference type="PANTHER" id="PTHR43248:SF29">
    <property type="entry name" value="TRIPEPTIDYL AMINOPEPTIDASE"/>
    <property type="match status" value="1"/>
</dbReference>